<dbReference type="InterPro" id="IPR009057">
    <property type="entry name" value="Homeodomain-like_sf"/>
</dbReference>
<reference evidence="5" key="1">
    <citation type="journal article" date="2019" name="Int. J. Syst. Evol. Microbiol.">
        <title>The Global Catalogue of Microorganisms (GCM) 10K type strain sequencing project: providing services to taxonomists for standard genome sequencing and annotation.</title>
        <authorList>
            <consortium name="The Broad Institute Genomics Platform"/>
            <consortium name="The Broad Institute Genome Sequencing Center for Infectious Disease"/>
            <person name="Wu L."/>
            <person name="Ma J."/>
        </authorList>
    </citation>
    <scope>NUCLEOTIDE SEQUENCE [LARGE SCALE GENOMIC DNA]</scope>
    <source>
        <strain evidence="5">CGMCC 1.10992</strain>
    </source>
</reference>
<dbReference type="InterPro" id="IPR001647">
    <property type="entry name" value="HTH_TetR"/>
</dbReference>
<dbReference type="Gene3D" id="1.10.357.10">
    <property type="entry name" value="Tetracycline Repressor, domain 2"/>
    <property type="match status" value="1"/>
</dbReference>
<name>A0ABW4XNZ1_9GAMM</name>
<dbReference type="PRINTS" id="PR00455">
    <property type="entry name" value="HTHTETR"/>
</dbReference>
<proteinExistence type="predicted"/>
<evidence type="ECO:0000259" key="3">
    <source>
        <dbReference type="PROSITE" id="PS50977"/>
    </source>
</evidence>
<dbReference type="InterPro" id="IPR023772">
    <property type="entry name" value="DNA-bd_HTH_TetR-type_CS"/>
</dbReference>
<dbReference type="InterPro" id="IPR050109">
    <property type="entry name" value="HTH-type_TetR-like_transc_reg"/>
</dbReference>
<dbReference type="RefSeq" id="WP_345338914.1">
    <property type="nucleotide sequence ID" value="NZ_BAABLI010000008.1"/>
</dbReference>
<dbReference type="Pfam" id="PF22604">
    <property type="entry name" value="TetR_HI_0893_C"/>
    <property type="match status" value="1"/>
</dbReference>
<dbReference type="SUPFAM" id="SSF48498">
    <property type="entry name" value="Tetracyclin repressor-like, C-terminal domain"/>
    <property type="match status" value="1"/>
</dbReference>
<dbReference type="SUPFAM" id="SSF46689">
    <property type="entry name" value="Homeodomain-like"/>
    <property type="match status" value="1"/>
</dbReference>
<dbReference type="PROSITE" id="PS50977">
    <property type="entry name" value="HTH_TETR_2"/>
    <property type="match status" value="1"/>
</dbReference>
<dbReference type="Pfam" id="PF00440">
    <property type="entry name" value="TetR_N"/>
    <property type="match status" value="1"/>
</dbReference>
<sequence length="193" mass="21534">MSLSKREMILAAALELFTERGFQATSTALIAKTAGVATGTLFHHFESKEALINQLYLDIKLAMATAMVPEKSMSSLSSVEQLKVAAAVLWRQALEWCITHHKEARFFAQYNHSPYIDKQTVAQAQTQVLGFVTELIEQGQAIAIFKPLPAPLLYEVCHGLMLQTAFFYIEAESRPSETDIEQTFGLLWDALHA</sequence>
<accession>A0ABW4XNZ1</accession>
<protein>
    <submittedName>
        <fullName evidence="4">TetR/AcrR family transcriptional regulator</fullName>
    </submittedName>
</protein>
<comment type="caution">
    <text evidence="4">The sequence shown here is derived from an EMBL/GenBank/DDBJ whole genome shotgun (WGS) entry which is preliminary data.</text>
</comment>
<dbReference type="Proteomes" id="UP001597380">
    <property type="component" value="Unassembled WGS sequence"/>
</dbReference>
<dbReference type="PANTHER" id="PTHR30055">
    <property type="entry name" value="HTH-TYPE TRANSCRIPTIONAL REGULATOR RUTR"/>
    <property type="match status" value="1"/>
</dbReference>
<gene>
    <name evidence="4" type="ORF">ACFSJ3_11910</name>
</gene>
<keyword evidence="1 2" id="KW-0238">DNA-binding</keyword>
<evidence type="ECO:0000256" key="1">
    <source>
        <dbReference type="ARBA" id="ARBA00023125"/>
    </source>
</evidence>
<dbReference type="InterPro" id="IPR054422">
    <property type="entry name" value="TetR-like_HI_0893_C"/>
</dbReference>
<dbReference type="PANTHER" id="PTHR30055:SF207">
    <property type="entry name" value="HTH-TYPE TRANSCRIPTIONAL REPRESSOR FATR"/>
    <property type="match status" value="1"/>
</dbReference>
<dbReference type="PROSITE" id="PS01081">
    <property type="entry name" value="HTH_TETR_1"/>
    <property type="match status" value="1"/>
</dbReference>
<evidence type="ECO:0000313" key="5">
    <source>
        <dbReference type="Proteomes" id="UP001597380"/>
    </source>
</evidence>
<feature type="domain" description="HTH tetR-type" evidence="3">
    <location>
        <begin position="3"/>
        <end position="63"/>
    </location>
</feature>
<evidence type="ECO:0000256" key="2">
    <source>
        <dbReference type="PROSITE-ProRule" id="PRU00335"/>
    </source>
</evidence>
<dbReference type="EMBL" id="JBHUHT010000012">
    <property type="protein sequence ID" value="MFD2096692.1"/>
    <property type="molecule type" value="Genomic_DNA"/>
</dbReference>
<organism evidence="4 5">
    <name type="scientific">Corallincola platygyrae</name>
    <dbReference type="NCBI Taxonomy" id="1193278"/>
    <lineage>
        <taxon>Bacteria</taxon>
        <taxon>Pseudomonadati</taxon>
        <taxon>Pseudomonadota</taxon>
        <taxon>Gammaproteobacteria</taxon>
        <taxon>Alteromonadales</taxon>
        <taxon>Psychromonadaceae</taxon>
        <taxon>Corallincola</taxon>
    </lineage>
</organism>
<dbReference type="InterPro" id="IPR036271">
    <property type="entry name" value="Tet_transcr_reg_TetR-rel_C_sf"/>
</dbReference>
<feature type="DNA-binding region" description="H-T-H motif" evidence="2">
    <location>
        <begin position="26"/>
        <end position="45"/>
    </location>
</feature>
<evidence type="ECO:0000313" key="4">
    <source>
        <dbReference type="EMBL" id="MFD2096692.1"/>
    </source>
</evidence>
<keyword evidence="5" id="KW-1185">Reference proteome</keyword>